<evidence type="ECO:0000313" key="1">
    <source>
        <dbReference type="EMBL" id="MDT0347732.1"/>
    </source>
</evidence>
<dbReference type="EMBL" id="JAVREL010000042">
    <property type="protein sequence ID" value="MDT0347732.1"/>
    <property type="molecule type" value="Genomic_DNA"/>
</dbReference>
<keyword evidence="2" id="KW-1185">Reference proteome</keyword>
<reference evidence="2" key="1">
    <citation type="submission" date="2023-07" db="EMBL/GenBank/DDBJ databases">
        <title>30 novel species of actinomycetes from the DSMZ collection.</title>
        <authorList>
            <person name="Nouioui I."/>
        </authorList>
    </citation>
    <scope>NUCLEOTIDE SEQUENCE [LARGE SCALE GENOMIC DNA]</scope>
    <source>
        <strain evidence="2">DSM 44938</strain>
    </source>
</reference>
<sequence>MLEFVNVRNSGGRAGILIRNSGLGPAFVARSKVWIDGIHAGHLGREAVDRIRAETRANMGSLETNYGGTWVLPPGDSRFLLSVEDSVDAREAFWSFILNRFAMEFTYDSIYGGEGYRLRYREITPD</sequence>
<dbReference type="RefSeq" id="WP_311708857.1">
    <property type="nucleotide sequence ID" value="NZ_JAVREL010000042.1"/>
</dbReference>
<gene>
    <name evidence="1" type="ORF">RM590_34990</name>
</gene>
<accession>A0ABU2N1E1</accession>
<evidence type="ECO:0000313" key="2">
    <source>
        <dbReference type="Proteomes" id="UP001183246"/>
    </source>
</evidence>
<proteinExistence type="predicted"/>
<comment type="caution">
    <text evidence="1">The sequence shown here is derived from an EMBL/GenBank/DDBJ whole genome shotgun (WGS) entry which is preliminary data.</text>
</comment>
<name>A0ABU2N1E1_9ACTN</name>
<organism evidence="1 2">
    <name type="scientific">Streptomyces litchfieldiae</name>
    <dbReference type="NCBI Taxonomy" id="3075543"/>
    <lineage>
        <taxon>Bacteria</taxon>
        <taxon>Bacillati</taxon>
        <taxon>Actinomycetota</taxon>
        <taxon>Actinomycetes</taxon>
        <taxon>Kitasatosporales</taxon>
        <taxon>Streptomycetaceae</taxon>
        <taxon>Streptomyces</taxon>
    </lineage>
</organism>
<dbReference type="Proteomes" id="UP001183246">
    <property type="component" value="Unassembled WGS sequence"/>
</dbReference>
<protein>
    <submittedName>
        <fullName evidence="1">Uncharacterized protein</fullName>
    </submittedName>
</protein>